<proteinExistence type="predicted"/>
<keyword evidence="7" id="KW-0325">Glycoprotein</keyword>
<dbReference type="GO" id="GO:0016757">
    <property type="term" value="F:glycosyltransferase activity"/>
    <property type="evidence" value="ECO:0007669"/>
    <property type="project" value="UniProtKB-KW"/>
</dbReference>
<evidence type="ECO:0000313" key="11">
    <source>
        <dbReference type="Proteomes" id="UP000310108"/>
    </source>
</evidence>
<keyword evidence="3" id="KW-0808">Transferase</keyword>
<keyword evidence="2" id="KW-0328">Glycosyltransferase</keyword>
<dbReference type="OrthoDB" id="2849215at2759"/>
<dbReference type="PANTHER" id="PTHR47844:SF1">
    <property type="entry name" value="EXOSTOSIN-LIKE 2"/>
    <property type="match status" value="1"/>
</dbReference>
<keyword evidence="5 9" id="KW-1133">Transmembrane helix</keyword>
<feature type="transmembrane region" description="Helical" evidence="9">
    <location>
        <begin position="95"/>
        <end position="112"/>
    </location>
</feature>
<evidence type="ECO:0000256" key="1">
    <source>
        <dbReference type="ARBA" id="ARBA00004370"/>
    </source>
</evidence>
<dbReference type="SUPFAM" id="SSF53448">
    <property type="entry name" value="Nucleotide-diphospho-sugar transferases"/>
    <property type="match status" value="1"/>
</dbReference>
<evidence type="ECO:0000256" key="8">
    <source>
        <dbReference type="SAM" id="MobiDB-lite"/>
    </source>
</evidence>
<evidence type="ECO:0000256" key="4">
    <source>
        <dbReference type="ARBA" id="ARBA00022692"/>
    </source>
</evidence>
<evidence type="ECO:0000256" key="9">
    <source>
        <dbReference type="SAM" id="Phobius"/>
    </source>
</evidence>
<sequence>MMRFSADGARLGPSMASVDTERPRNTTGQPARPRHHAGFYRGLSFVGLVMALIRFLWNHPVVPLSFFIWWSCQDSIEQYLSRLTAPVGRRTPQDWTTMFISLFFLRYVRLAINMCGSWRYRPAPVPRLPTWSRRDVTVILPTIDPDNPKFDECIISLLENRPAAILVVTVGARMRARCEAIARTYRSNYPSTEIGVSAVLHPSKRRQVAHAVPHVRTEFTVMADDHVFWPSRDFLPSALAPFEDGNTGVVATHKRVRRTTPGEWSRPSVVNLIGCFYLLRHNWELRASNAVDGGVFVVSGRTAVYRTRLLKADGVMDRYCNERFLFGLLGGREGLGPDDDNFLTREAYGRGWAVKFQQTDDCTVETTLGDESAAKFRGQLVRWARTTFRSNPCMLARVTDVSSWRMPFTYCAVYAAALFNFALLWDAALLVSLSLSTWSDGALLSRNGGKLVLWILWTKTVKLWPHLVRHPADVPLLIFQVLFVYAHSLIKLWALVTFYDCAWLGRNLDAVDAEAEELQEYLDEGFSFGTFSNEPRFY</sequence>
<dbReference type="Proteomes" id="UP000310108">
    <property type="component" value="Unassembled WGS sequence"/>
</dbReference>
<dbReference type="InterPro" id="IPR029044">
    <property type="entry name" value="Nucleotide-diphossugar_trans"/>
</dbReference>
<keyword evidence="11" id="KW-1185">Reference proteome</keyword>
<dbReference type="Pfam" id="PF13641">
    <property type="entry name" value="Glyco_tranf_2_3"/>
    <property type="match status" value="1"/>
</dbReference>
<reference evidence="10 11" key="1">
    <citation type="journal article" date="2019" name="PLoS ONE">
        <title>Comparative genome analysis indicates high evolutionary potential of pathogenicity genes in Colletotrichum tanaceti.</title>
        <authorList>
            <person name="Lelwala R.V."/>
            <person name="Korhonen P.K."/>
            <person name="Young N.D."/>
            <person name="Scott J.B."/>
            <person name="Ades P.A."/>
            <person name="Gasser R.B."/>
            <person name="Taylor P.W.J."/>
        </authorList>
    </citation>
    <scope>NUCLEOTIDE SEQUENCE [LARGE SCALE GENOMIC DNA]</scope>
    <source>
        <strain evidence="10">BRIP57314</strain>
    </source>
</reference>
<dbReference type="EMBL" id="PJEX01000190">
    <property type="protein sequence ID" value="TKW53339.1"/>
    <property type="molecule type" value="Genomic_DNA"/>
</dbReference>
<comment type="subcellular location">
    <subcellularLocation>
        <location evidence="1">Membrane</location>
    </subcellularLocation>
</comment>
<evidence type="ECO:0000256" key="5">
    <source>
        <dbReference type="ARBA" id="ARBA00022989"/>
    </source>
</evidence>
<dbReference type="InterPro" id="IPR052427">
    <property type="entry name" value="Glycosyltrans_GT2/GT47"/>
</dbReference>
<evidence type="ECO:0000256" key="6">
    <source>
        <dbReference type="ARBA" id="ARBA00023136"/>
    </source>
</evidence>
<feature type="region of interest" description="Disordered" evidence="8">
    <location>
        <begin position="1"/>
        <end position="33"/>
    </location>
</feature>
<dbReference type="GO" id="GO:0016020">
    <property type="term" value="C:membrane"/>
    <property type="evidence" value="ECO:0007669"/>
    <property type="project" value="UniProtKB-SubCell"/>
</dbReference>
<keyword evidence="6 9" id="KW-0472">Membrane</keyword>
<evidence type="ECO:0000256" key="2">
    <source>
        <dbReference type="ARBA" id="ARBA00022676"/>
    </source>
</evidence>
<name>A0A4U6XDP5_9PEZI</name>
<evidence type="ECO:0000313" key="10">
    <source>
        <dbReference type="EMBL" id="TKW53339.1"/>
    </source>
</evidence>
<feature type="transmembrane region" description="Helical" evidence="9">
    <location>
        <begin position="477"/>
        <end position="499"/>
    </location>
</feature>
<evidence type="ECO:0000256" key="7">
    <source>
        <dbReference type="ARBA" id="ARBA00023180"/>
    </source>
</evidence>
<organism evidence="10 11">
    <name type="scientific">Colletotrichum tanaceti</name>
    <dbReference type="NCBI Taxonomy" id="1306861"/>
    <lineage>
        <taxon>Eukaryota</taxon>
        <taxon>Fungi</taxon>
        <taxon>Dikarya</taxon>
        <taxon>Ascomycota</taxon>
        <taxon>Pezizomycotina</taxon>
        <taxon>Sordariomycetes</taxon>
        <taxon>Hypocreomycetidae</taxon>
        <taxon>Glomerellales</taxon>
        <taxon>Glomerellaceae</taxon>
        <taxon>Colletotrichum</taxon>
        <taxon>Colletotrichum destructivum species complex</taxon>
    </lineage>
</organism>
<comment type="caution">
    <text evidence="10">The sequence shown here is derived from an EMBL/GenBank/DDBJ whole genome shotgun (WGS) entry which is preliminary data.</text>
</comment>
<feature type="transmembrane region" description="Helical" evidence="9">
    <location>
        <begin position="39"/>
        <end position="57"/>
    </location>
</feature>
<protein>
    <submittedName>
        <fullName evidence="10">Uncharacterized protein</fullName>
    </submittedName>
</protein>
<feature type="transmembrane region" description="Helical" evidence="9">
    <location>
        <begin position="412"/>
        <end position="435"/>
    </location>
</feature>
<evidence type="ECO:0000256" key="3">
    <source>
        <dbReference type="ARBA" id="ARBA00022679"/>
    </source>
</evidence>
<dbReference type="STRING" id="1306861.A0A4U6XDP5"/>
<accession>A0A4U6XDP5</accession>
<dbReference type="PANTHER" id="PTHR47844">
    <property type="entry name" value="SYNTHASE CPS1, PUTATIVE (AFU_ORTHOLOGUE AFUA_7G02500)-RELATED"/>
    <property type="match status" value="1"/>
</dbReference>
<keyword evidence="4 9" id="KW-0812">Transmembrane</keyword>
<gene>
    <name evidence="10" type="ORF">CTA1_2548</name>
</gene>
<dbReference type="AlphaFoldDB" id="A0A4U6XDP5"/>